<dbReference type="CDD" id="cd02440">
    <property type="entry name" value="AdoMet_MTases"/>
    <property type="match status" value="1"/>
</dbReference>
<evidence type="ECO:0000256" key="4">
    <source>
        <dbReference type="ARBA" id="ARBA00022691"/>
    </source>
</evidence>
<sequence length="432" mass="47858">MKHLLNSLESSLAQSPVGIAVELPGGLRLGNANADLRLRFRDRMAVVALAMGEIGNVGAAIVEGRVALEGSMRQLMAAAAAMLRSDPARDEQVAWWRRVLLRARSMAAHTRVRDAQHIQYHYDLSDDFYALWLDPRRVYSCAYFRADGMTLAQAQEAKLDHICRKLMLRPGERFLDIGAGWGGLLLWAAEHYGVDATGITLSRNQHAHVQRLIEERGLQGRVRMQLLDYRVLQVPEPFDKIASVGMFEHVGHAQMGHYFATVHRLLRPGGLLMNHGITAGGLDNSAGLGAGMGDFIERYIFPGGELMHVSRALQEMARAGLEMVDTENLRPHYARTLWAWSDGLEARLDEARRILVDQHGQEQGEKALRAYRLYLAGCALAFEHGWIALHQILAARPTGEVAAGALAGAQSDYPFNRAYMYEDRAAAHAAAP</sequence>
<dbReference type="GO" id="GO:0008610">
    <property type="term" value="P:lipid biosynthetic process"/>
    <property type="evidence" value="ECO:0007669"/>
    <property type="project" value="InterPro"/>
</dbReference>
<dbReference type="PANTHER" id="PTHR43667">
    <property type="entry name" value="CYCLOPROPANE-FATTY-ACYL-PHOSPHOLIPID SYNTHASE"/>
    <property type="match status" value="1"/>
</dbReference>
<dbReference type="GO" id="GO:0032259">
    <property type="term" value="P:methylation"/>
    <property type="evidence" value="ECO:0007669"/>
    <property type="project" value="UniProtKB-KW"/>
</dbReference>
<dbReference type="PANTHER" id="PTHR43667:SF1">
    <property type="entry name" value="CYCLOPROPANE-FATTY-ACYL-PHOSPHOLIPID SYNTHASE"/>
    <property type="match status" value="1"/>
</dbReference>
<dbReference type="EMBL" id="NKDB02000001">
    <property type="protein sequence ID" value="RKJ98216.1"/>
    <property type="molecule type" value="Genomic_DNA"/>
</dbReference>
<dbReference type="AlphaFoldDB" id="A0A420KE58"/>
<dbReference type="Gene3D" id="3.40.50.150">
    <property type="entry name" value="Vaccinia Virus protein VP39"/>
    <property type="match status" value="1"/>
</dbReference>
<name>A0A420KE58_9BURK</name>
<organism evidence="7 8">
    <name type="scientific">Alicycliphilus denitrificans</name>
    <dbReference type="NCBI Taxonomy" id="179636"/>
    <lineage>
        <taxon>Bacteria</taxon>
        <taxon>Pseudomonadati</taxon>
        <taxon>Pseudomonadota</taxon>
        <taxon>Betaproteobacteria</taxon>
        <taxon>Burkholderiales</taxon>
        <taxon>Comamonadaceae</taxon>
        <taxon>Alicycliphilus</taxon>
    </lineage>
</organism>
<keyword evidence="3 7" id="KW-0808">Transferase</keyword>
<evidence type="ECO:0000256" key="1">
    <source>
        <dbReference type="ARBA" id="ARBA00010815"/>
    </source>
</evidence>
<keyword evidence="2 7" id="KW-0489">Methyltransferase</keyword>
<dbReference type="InterPro" id="IPR050723">
    <property type="entry name" value="CFA/CMAS"/>
</dbReference>
<dbReference type="InterPro" id="IPR003333">
    <property type="entry name" value="CMAS"/>
</dbReference>
<feature type="active site" evidence="6">
    <location>
        <position position="378"/>
    </location>
</feature>
<protein>
    <submittedName>
        <fullName evidence="7">Methyltransferase domain-containing protein</fullName>
    </submittedName>
</protein>
<evidence type="ECO:0000256" key="5">
    <source>
        <dbReference type="ARBA" id="ARBA00023098"/>
    </source>
</evidence>
<accession>A0A420KE58</accession>
<keyword evidence="4" id="KW-0949">S-adenosyl-L-methionine</keyword>
<dbReference type="InterPro" id="IPR029063">
    <property type="entry name" value="SAM-dependent_MTases_sf"/>
</dbReference>
<gene>
    <name evidence="7" type="ORF">CE154_000090</name>
</gene>
<proteinExistence type="inferred from homology"/>
<evidence type="ECO:0000256" key="3">
    <source>
        <dbReference type="ARBA" id="ARBA00022679"/>
    </source>
</evidence>
<comment type="similarity">
    <text evidence="1">Belongs to the CFA/CMAS family.</text>
</comment>
<evidence type="ECO:0000256" key="6">
    <source>
        <dbReference type="PIRSR" id="PIRSR003085-1"/>
    </source>
</evidence>
<dbReference type="Proteomes" id="UP000216225">
    <property type="component" value="Unassembled WGS sequence"/>
</dbReference>
<dbReference type="GO" id="GO:0008168">
    <property type="term" value="F:methyltransferase activity"/>
    <property type="evidence" value="ECO:0007669"/>
    <property type="project" value="UniProtKB-KW"/>
</dbReference>
<keyword evidence="5" id="KW-0443">Lipid metabolism</keyword>
<evidence type="ECO:0000313" key="7">
    <source>
        <dbReference type="EMBL" id="RKJ98216.1"/>
    </source>
</evidence>
<comment type="caution">
    <text evidence="7">The sequence shown here is derived from an EMBL/GenBank/DDBJ whole genome shotgun (WGS) entry which is preliminary data.</text>
</comment>
<dbReference type="RefSeq" id="WP_094434115.1">
    <property type="nucleotide sequence ID" value="NZ_NKDB02000001.1"/>
</dbReference>
<dbReference type="PIRSF" id="PIRSF003085">
    <property type="entry name" value="CMAS"/>
    <property type="match status" value="1"/>
</dbReference>
<evidence type="ECO:0000313" key="8">
    <source>
        <dbReference type="Proteomes" id="UP000216225"/>
    </source>
</evidence>
<evidence type="ECO:0000256" key="2">
    <source>
        <dbReference type="ARBA" id="ARBA00022603"/>
    </source>
</evidence>
<dbReference type="SUPFAM" id="SSF53335">
    <property type="entry name" value="S-adenosyl-L-methionine-dependent methyltransferases"/>
    <property type="match status" value="1"/>
</dbReference>
<dbReference type="Pfam" id="PF02353">
    <property type="entry name" value="CMAS"/>
    <property type="match status" value="1"/>
</dbReference>
<reference evidence="7 8" key="1">
    <citation type="submission" date="2018-09" db="EMBL/GenBank/DDBJ databases">
        <title>Genome comparison of Alicycliphilus sp. BQ1, a polyurethanolytic bacterium, with its closest phylogenetic relatives Alicycliphilus denitrificans BC and K601, unable to attack polyurethane.</title>
        <authorList>
            <person name="Loza-Tavera H."/>
            <person name="Lozano L."/>
            <person name="Cevallos M."/>
            <person name="Maya-Lucas O."/>
            <person name="Garcia-Mena J."/>
            <person name="Hernandez J."/>
        </authorList>
    </citation>
    <scope>NUCLEOTIDE SEQUENCE [LARGE SCALE GENOMIC DNA]</scope>
    <source>
        <strain evidence="7 8">BQ1</strain>
    </source>
</reference>